<feature type="compositionally biased region" description="Basic and acidic residues" evidence="13">
    <location>
        <begin position="69"/>
        <end position="80"/>
    </location>
</feature>
<keyword evidence="9" id="KW-0966">Cell projection</keyword>
<dbReference type="InterPro" id="IPR055439">
    <property type="entry name" value="Beta-prop_EML_1st"/>
</dbReference>
<evidence type="ECO:0000256" key="4">
    <source>
        <dbReference type="ARBA" id="ARBA00022737"/>
    </source>
</evidence>
<evidence type="ECO:0000256" key="9">
    <source>
        <dbReference type="ARBA" id="ARBA00023273"/>
    </source>
</evidence>
<evidence type="ECO:0000256" key="7">
    <source>
        <dbReference type="ARBA" id="ARBA00023069"/>
    </source>
</evidence>
<dbReference type="WBParaSite" id="ECPE_0001290201-mRNA-1">
    <property type="protein sequence ID" value="ECPE_0001290201-mRNA-1"/>
    <property type="gene ID" value="ECPE_0001290201"/>
</dbReference>
<dbReference type="GO" id="GO:0003341">
    <property type="term" value="P:cilium movement"/>
    <property type="evidence" value="ECO:0007669"/>
    <property type="project" value="UniProtKB-ARBA"/>
</dbReference>
<dbReference type="EMBL" id="UZAN01053771">
    <property type="protein sequence ID" value="VDP90136.1"/>
    <property type="molecule type" value="Genomic_DNA"/>
</dbReference>
<dbReference type="InterPro" id="IPR001680">
    <property type="entry name" value="WD40_rpt"/>
</dbReference>
<evidence type="ECO:0000256" key="6">
    <source>
        <dbReference type="ARBA" id="ARBA00023054"/>
    </source>
</evidence>
<reference evidence="17" key="1">
    <citation type="submission" date="2016-06" db="UniProtKB">
        <authorList>
            <consortium name="WormBaseParasite"/>
        </authorList>
    </citation>
    <scope>IDENTIFICATION</scope>
</reference>
<comment type="function">
    <text evidence="10">Flagellar protein involved in sperm flagellum axoneme organization and function.</text>
</comment>
<evidence type="ECO:0000256" key="12">
    <source>
        <dbReference type="ARBA" id="ARBA00074727"/>
    </source>
</evidence>
<dbReference type="FunFam" id="2.130.10.10:FF:000401">
    <property type="entry name" value="Cilia- and flagella-associated protein 44"/>
    <property type="match status" value="1"/>
</dbReference>
<dbReference type="Gene3D" id="2.130.10.10">
    <property type="entry name" value="YVTN repeat-like/Quinoprotein amine dehydrogenase"/>
    <property type="match status" value="1"/>
</dbReference>
<keyword evidence="5" id="KW-0282">Flagellum</keyword>
<dbReference type="GO" id="GO:0060285">
    <property type="term" value="P:cilium-dependent cell motility"/>
    <property type="evidence" value="ECO:0007669"/>
    <property type="project" value="UniProtKB-ARBA"/>
</dbReference>
<keyword evidence="8" id="KW-0206">Cytoskeleton</keyword>
<keyword evidence="3" id="KW-0853">WD repeat</keyword>
<feature type="region of interest" description="Disordered" evidence="13">
    <location>
        <begin position="1"/>
        <end position="113"/>
    </location>
</feature>
<keyword evidence="2" id="KW-0963">Cytoplasm</keyword>
<protein>
    <recommendedName>
        <fullName evidence="12">Cilia- and flagella-associated protein 44</fullName>
    </recommendedName>
</protein>
<sequence length="514" mass="56525">MSDTELPPNEEEPSAETLGSDAVLDEQLTGEQENNNADEQPEGNPQPSKTDPGDSSADANGKGGATSDTSHHSGEDELKVVKAIPVDSNRATEESEAEEEEHDEIPDDSESVGEAIKAKTEPKKVIDPEFVYDLNEFVSQPTVTPDSGIPQNLVTLVHSFGFDALRRDNLNLLENNVVCFIAGNYLEILNLATAEKQYIRSLSGVGIGAFSVHPERNAIALAEKGDLPKVSIYRYPQLDLYRLLSEGTQKEYSSCEFSPDGEMLAVVGSDPDYMLTLWEWRNEQIVLRAKAFSQDIYRVAWSADLAGVLTTAGVGHIRFWKMADTFTGLKLQGKLGKFGKTELSDIEGFVTLPDGKVLTGSSWGNLLVWEGDLIKVQISRKNKRPCHTGLIMQIVMDEGELMTVGQDGWIRTWDFETVDTAECLEEGGIYELEPMNELQVSPTAKLMYIVKVHEADCTMWYAQDGDGAIWKLDLSFSHTSLAPESMVRFHADGIVDCVPSPFAYTAATIGRDGT</sequence>
<name>A0A183B0X9_9TREM</name>
<keyword evidence="16" id="KW-1185">Reference proteome</keyword>
<evidence type="ECO:0000256" key="2">
    <source>
        <dbReference type="ARBA" id="ARBA00022490"/>
    </source>
</evidence>
<keyword evidence="4" id="KW-0677">Repeat</keyword>
<evidence type="ECO:0000256" key="11">
    <source>
        <dbReference type="ARBA" id="ARBA00060934"/>
    </source>
</evidence>
<evidence type="ECO:0000256" key="3">
    <source>
        <dbReference type="ARBA" id="ARBA00022574"/>
    </source>
</evidence>
<dbReference type="OrthoDB" id="1935234at2759"/>
<dbReference type="SMART" id="SM00320">
    <property type="entry name" value="WD40"/>
    <property type="match status" value="3"/>
</dbReference>
<evidence type="ECO:0000313" key="15">
    <source>
        <dbReference type="EMBL" id="VDP90136.1"/>
    </source>
</evidence>
<dbReference type="InterPro" id="IPR015943">
    <property type="entry name" value="WD40/YVTN_repeat-like_dom_sf"/>
</dbReference>
<keyword evidence="6" id="KW-0175">Coiled coil</keyword>
<evidence type="ECO:0000313" key="17">
    <source>
        <dbReference type="WBParaSite" id="ECPE_0001290201-mRNA-1"/>
    </source>
</evidence>
<keyword evidence="7" id="KW-0969">Cilium</keyword>
<accession>A0A183B0X9</accession>
<evidence type="ECO:0000256" key="10">
    <source>
        <dbReference type="ARBA" id="ARBA00055223"/>
    </source>
</evidence>
<dbReference type="Pfam" id="PF23409">
    <property type="entry name" value="Beta-prop_EML"/>
    <property type="match status" value="1"/>
</dbReference>
<comment type="subcellular location">
    <subcellularLocation>
        <location evidence="1">Cytoplasm</location>
        <location evidence="1">Cytoskeleton</location>
        <location evidence="1">Flagellum axoneme</location>
    </subcellularLocation>
</comment>
<evidence type="ECO:0000256" key="13">
    <source>
        <dbReference type="SAM" id="MobiDB-lite"/>
    </source>
</evidence>
<evidence type="ECO:0000256" key="1">
    <source>
        <dbReference type="ARBA" id="ARBA00004611"/>
    </source>
</evidence>
<evidence type="ECO:0000313" key="16">
    <source>
        <dbReference type="Proteomes" id="UP000272942"/>
    </source>
</evidence>
<dbReference type="Proteomes" id="UP000272942">
    <property type="component" value="Unassembled WGS sequence"/>
</dbReference>
<dbReference type="PANTHER" id="PTHR14885:SF3">
    <property type="entry name" value="CILIA- AND FLAGELLA-ASSOCIATED PROTEIN 44"/>
    <property type="match status" value="1"/>
</dbReference>
<evidence type="ECO:0000256" key="8">
    <source>
        <dbReference type="ARBA" id="ARBA00023212"/>
    </source>
</evidence>
<comment type="similarity">
    <text evidence="11">Belongs to the CFAP44 family.</text>
</comment>
<dbReference type="InterPro" id="IPR036322">
    <property type="entry name" value="WD40_repeat_dom_sf"/>
</dbReference>
<feature type="compositionally biased region" description="Acidic residues" evidence="13">
    <location>
        <begin position="94"/>
        <end position="111"/>
    </location>
</feature>
<reference evidence="15 16" key="2">
    <citation type="submission" date="2018-11" db="EMBL/GenBank/DDBJ databases">
        <authorList>
            <consortium name="Pathogen Informatics"/>
        </authorList>
    </citation>
    <scope>NUCLEOTIDE SEQUENCE [LARGE SCALE GENOMIC DNA]</scope>
    <source>
        <strain evidence="15 16">Egypt</strain>
    </source>
</reference>
<dbReference type="PANTHER" id="PTHR14885">
    <property type="entry name" value="CILIA- AND FLAGELLA-ASSOCIATED PROTEIN 43-RELATED"/>
    <property type="match status" value="1"/>
</dbReference>
<feature type="domain" description="EML-like first beta-propeller" evidence="14">
    <location>
        <begin position="209"/>
        <end position="420"/>
    </location>
</feature>
<feature type="compositionally biased region" description="Polar residues" evidence="13">
    <location>
        <begin position="29"/>
        <end position="49"/>
    </location>
</feature>
<gene>
    <name evidence="15" type="ORF">ECPE_LOCUS12864</name>
</gene>
<dbReference type="SUPFAM" id="SSF50978">
    <property type="entry name" value="WD40 repeat-like"/>
    <property type="match status" value="1"/>
</dbReference>
<evidence type="ECO:0000259" key="14">
    <source>
        <dbReference type="Pfam" id="PF23409"/>
    </source>
</evidence>
<evidence type="ECO:0000256" key="5">
    <source>
        <dbReference type="ARBA" id="ARBA00022846"/>
    </source>
</evidence>
<proteinExistence type="inferred from homology"/>
<organism evidence="17">
    <name type="scientific">Echinostoma caproni</name>
    <dbReference type="NCBI Taxonomy" id="27848"/>
    <lineage>
        <taxon>Eukaryota</taxon>
        <taxon>Metazoa</taxon>
        <taxon>Spiralia</taxon>
        <taxon>Lophotrochozoa</taxon>
        <taxon>Platyhelminthes</taxon>
        <taxon>Trematoda</taxon>
        <taxon>Digenea</taxon>
        <taxon>Plagiorchiida</taxon>
        <taxon>Echinostomata</taxon>
        <taxon>Echinostomatoidea</taxon>
        <taxon>Echinostomatidae</taxon>
        <taxon>Echinostoma</taxon>
    </lineage>
</organism>
<dbReference type="AlphaFoldDB" id="A0A183B0X9"/>